<reference evidence="3 4" key="1">
    <citation type="submission" date="2013-11" db="EMBL/GenBank/DDBJ databases">
        <title>The Genome Sequence of Phytophthora parasitica P1976.</title>
        <authorList>
            <consortium name="The Broad Institute Genomics Platform"/>
            <person name="Russ C."/>
            <person name="Tyler B."/>
            <person name="Panabieres F."/>
            <person name="Shan W."/>
            <person name="Tripathy S."/>
            <person name="Grunwald N."/>
            <person name="Machado M."/>
            <person name="Johnson C.S."/>
            <person name="Walker B."/>
            <person name="Young S."/>
            <person name="Zeng Q."/>
            <person name="Gargeya S."/>
            <person name="Fitzgerald M."/>
            <person name="Haas B."/>
            <person name="Abouelleil A."/>
            <person name="Allen A.W."/>
            <person name="Alvarado L."/>
            <person name="Arachchi H.M."/>
            <person name="Berlin A.M."/>
            <person name="Chapman S.B."/>
            <person name="Gainer-Dewar J."/>
            <person name="Goldberg J."/>
            <person name="Griggs A."/>
            <person name="Gujja S."/>
            <person name="Hansen M."/>
            <person name="Howarth C."/>
            <person name="Imamovic A."/>
            <person name="Ireland A."/>
            <person name="Larimer J."/>
            <person name="McCowan C."/>
            <person name="Murphy C."/>
            <person name="Pearson M."/>
            <person name="Poon T.W."/>
            <person name="Priest M."/>
            <person name="Roberts A."/>
            <person name="Saif S."/>
            <person name="Shea T."/>
            <person name="Sisk P."/>
            <person name="Sykes S."/>
            <person name="Wortman J."/>
            <person name="Nusbaum C."/>
            <person name="Birren B."/>
        </authorList>
    </citation>
    <scope>NUCLEOTIDE SEQUENCE [LARGE SCALE GENOMIC DNA]</scope>
    <source>
        <strain evidence="3 4">P1976</strain>
    </source>
</reference>
<sequence length="107" mass="11829">MKNCAGSDSSATDERAPGPASAPRLAQQLAHSRIQDLSSLQEKLVEMEEYTRKLVAVQGEVKDLLDQENDNAFELLSMLVNDTSEEKTNVPTFSVLLAECCKMLQEK</sequence>
<feature type="region of interest" description="Disordered" evidence="2">
    <location>
        <begin position="1"/>
        <end position="28"/>
    </location>
</feature>
<protein>
    <recommendedName>
        <fullName evidence="5">EB1 C-terminal domain-containing protein</fullName>
    </recommendedName>
</protein>
<comment type="caution">
    <text evidence="3">The sequence shown here is derived from an EMBL/GenBank/DDBJ whole genome shotgun (WGS) entry which is preliminary data.</text>
</comment>
<feature type="compositionally biased region" description="Polar residues" evidence="2">
    <location>
        <begin position="1"/>
        <end position="10"/>
    </location>
</feature>
<gene>
    <name evidence="3" type="ORF">F444_07465</name>
</gene>
<dbReference type="EMBL" id="ANJA01001394">
    <property type="protein sequence ID" value="ETO77341.1"/>
    <property type="molecule type" value="Genomic_DNA"/>
</dbReference>
<feature type="coiled-coil region" evidence="1">
    <location>
        <begin position="40"/>
        <end position="67"/>
    </location>
</feature>
<evidence type="ECO:0000256" key="2">
    <source>
        <dbReference type="SAM" id="MobiDB-lite"/>
    </source>
</evidence>
<accession>A0A081AEN0</accession>
<name>A0A081AEN0_PHYNI</name>
<dbReference type="Proteomes" id="UP000028582">
    <property type="component" value="Unassembled WGS sequence"/>
</dbReference>
<evidence type="ECO:0000313" key="4">
    <source>
        <dbReference type="Proteomes" id="UP000028582"/>
    </source>
</evidence>
<evidence type="ECO:0000256" key="1">
    <source>
        <dbReference type="SAM" id="Coils"/>
    </source>
</evidence>
<organism evidence="3 4">
    <name type="scientific">Phytophthora nicotianae P1976</name>
    <dbReference type="NCBI Taxonomy" id="1317066"/>
    <lineage>
        <taxon>Eukaryota</taxon>
        <taxon>Sar</taxon>
        <taxon>Stramenopiles</taxon>
        <taxon>Oomycota</taxon>
        <taxon>Peronosporomycetes</taxon>
        <taxon>Peronosporales</taxon>
        <taxon>Peronosporaceae</taxon>
        <taxon>Phytophthora</taxon>
    </lineage>
</organism>
<dbReference type="AlphaFoldDB" id="A0A081AEN0"/>
<proteinExistence type="predicted"/>
<evidence type="ECO:0008006" key="5">
    <source>
        <dbReference type="Google" id="ProtNLM"/>
    </source>
</evidence>
<dbReference type="OrthoDB" id="118602at2759"/>
<keyword evidence="1" id="KW-0175">Coiled coil</keyword>
<evidence type="ECO:0000313" key="3">
    <source>
        <dbReference type="EMBL" id="ETO77341.1"/>
    </source>
</evidence>